<sequence>MTDEILVVGDIPADTRQAVVGVVKDLEKAFNAKDPVALSEVYAEETSWSNAVGTRMDGRAAIAEFSAPALKDFLRDSYARYDVVKLLQIAPEVIAVNVAQTPTDGAGVPVHGTHGAALYVIARRPGGWKIVAGQNTPVEPPSAS</sequence>
<evidence type="ECO:0000259" key="1">
    <source>
        <dbReference type="Pfam" id="PF14534"/>
    </source>
</evidence>
<dbReference type="Pfam" id="PF14534">
    <property type="entry name" value="DUF4440"/>
    <property type="match status" value="1"/>
</dbReference>
<evidence type="ECO:0000313" key="3">
    <source>
        <dbReference type="Proteomes" id="UP001597083"/>
    </source>
</evidence>
<dbReference type="InterPro" id="IPR027843">
    <property type="entry name" value="DUF4440"/>
</dbReference>
<protein>
    <submittedName>
        <fullName evidence="2">SgcJ/EcaC family oxidoreductase</fullName>
    </submittedName>
</protein>
<dbReference type="Gene3D" id="3.10.450.50">
    <property type="match status" value="1"/>
</dbReference>
<dbReference type="NCBIfam" id="TIGR02246">
    <property type="entry name" value="SgcJ/EcaC family oxidoreductase"/>
    <property type="match status" value="1"/>
</dbReference>
<accession>A0ABW3CJH9</accession>
<dbReference type="SUPFAM" id="SSF54427">
    <property type="entry name" value="NTF2-like"/>
    <property type="match status" value="1"/>
</dbReference>
<dbReference type="EMBL" id="JBHTIR010003127">
    <property type="protein sequence ID" value="MFD0854714.1"/>
    <property type="molecule type" value="Genomic_DNA"/>
</dbReference>
<dbReference type="InterPro" id="IPR032710">
    <property type="entry name" value="NTF2-like_dom_sf"/>
</dbReference>
<keyword evidence="3" id="KW-1185">Reference proteome</keyword>
<gene>
    <name evidence="2" type="ORF">ACFQ07_20920</name>
</gene>
<name>A0ABW3CJH9_9ACTN</name>
<evidence type="ECO:0000313" key="2">
    <source>
        <dbReference type="EMBL" id="MFD0854714.1"/>
    </source>
</evidence>
<organism evidence="2 3">
    <name type="scientific">Actinomadura adrarensis</name>
    <dbReference type="NCBI Taxonomy" id="1819600"/>
    <lineage>
        <taxon>Bacteria</taxon>
        <taxon>Bacillati</taxon>
        <taxon>Actinomycetota</taxon>
        <taxon>Actinomycetes</taxon>
        <taxon>Streptosporangiales</taxon>
        <taxon>Thermomonosporaceae</taxon>
        <taxon>Actinomadura</taxon>
    </lineage>
</organism>
<dbReference type="Proteomes" id="UP001597083">
    <property type="component" value="Unassembled WGS sequence"/>
</dbReference>
<comment type="caution">
    <text evidence="2">The sequence shown here is derived from an EMBL/GenBank/DDBJ whole genome shotgun (WGS) entry which is preliminary data.</text>
</comment>
<proteinExistence type="predicted"/>
<feature type="domain" description="DUF4440" evidence="1">
    <location>
        <begin position="21"/>
        <end position="130"/>
    </location>
</feature>
<reference evidence="3" key="1">
    <citation type="journal article" date="2019" name="Int. J. Syst. Evol. Microbiol.">
        <title>The Global Catalogue of Microorganisms (GCM) 10K type strain sequencing project: providing services to taxonomists for standard genome sequencing and annotation.</title>
        <authorList>
            <consortium name="The Broad Institute Genomics Platform"/>
            <consortium name="The Broad Institute Genome Sequencing Center for Infectious Disease"/>
            <person name="Wu L."/>
            <person name="Ma J."/>
        </authorList>
    </citation>
    <scope>NUCLEOTIDE SEQUENCE [LARGE SCALE GENOMIC DNA]</scope>
    <source>
        <strain evidence="3">JCM 31696</strain>
    </source>
</reference>
<dbReference type="CDD" id="cd00531">
    <property type="entry name" value="NTF2_like"/>
    <property type="match status" value="1"/>
</dbReference>
<dbReference type="InterPro" id="IPR011944">
    <property type="entry name" value="Steroid_delta5-4_isomerase"/>
</dbReference>